<evidence type="ECO:0000313" key="4">
    <source>
        <dbReference type="Proteomes" id="UP001259659"/>
    </source>
</evidence>
<protein>
    <submittedName>
        <fullName evidence="3">RnhA operon protein</fullName>
    </submittedName>
</protein>
<name>A0ABU2F8G9_9EURY</name>
<gene>
    <name evidence="3" type="ORF">NDI56_01210</name>
</gene>
<dbReference type="Proteomes" id="UP001259659">
    <property type="component" value="Unassembled WGS sequence"/>
</dbReference>
<organism evidence="3 4">
    <name type="scientific">Haloarcula saliterrae</name>
    <dbReference type="NCBI Taxonomy" id="2950534"/>
    <lineage>
        <taxon>Archaea</taxon>
        <taxon>Methanobacteriati</taxon>
        <taxon>Methanobacteriota</taxon>
        <taxon>Stenosarchaea group</taxon>
        <taxon>Halobacteria</taxon>
        <taxon>Halobacteriales</taxon>
        <taxon>Haloarculaceae</taxon>
        <taxon>Haloarcula</taxon>
    </lineage>
</organism>
<dbReference type="Pfam" id="PF23420">
    <property type="entry name" value="DUF7108_C"/>
    <property type="match status" value="1"/>
</dbReference>
<evidence type="ECO:0000313" key="3">
    <source>
        <dbReference type="EMBL" id="MDS0258021.1"/>
    </source>
</evidence>
<dbReference type="EMBL" id="JAMQON010000001">
    <property type="protein sequence ID" value="MDS0258021.1"/>
    <property type="molecule type" value="Genomic_DNA"/>
</dbReference>
<dbReference type="InterPro" id="IPR055532">
    <property type="entry name" value="DUF7108_N"/>
</dbReference>
<comment type="caution">
    <text evidence="3">The sequence shown here is derived from an EMBL/GenBank/DDBJ whole genome shotgun (WGS) entry which is preliminary data.</text>
</comment>
<feature type="domain" description="DUF7108" evidence="1">
    <location>
        <begin position="3"/>
        <end position="88"/>
    </location>
</feature>
<proteinExistence type="predicted"/>
<accession>A0ABU2F8G9</accession>
<evidence type="ECO:0000259" key="1">
    <source>
        <dbReference type="Pfam" id="PF23418"/>
    </source>
</evidence>
<reference evidence="3 4" key="1">
    <citation type="submission" date="2022-06" db="EMBL/GenBank/DDBJ databases">
        <title>Haloarcula sp. a new haloarchaeum isolate from saline soil.</title>
        <authorList>
            <person name="Strakova D."/>
            <person name="Galisteo C."/>
            <person name="Sanchez-Porro C."/>
            <person name="Ventosa A."/>
        </authorList>
    </citation>
    <scope>NUCLEOTIDE SEQUENCE [LARGE SCALE GENOMIC DNA]</scope>
    <source>
        <strain evidence="3 4">S1CR25-12</strain>
    </source>
</reference>
<sequence>MPDLPTDTVDEVERLTRLAREAVDEGAAAAYREQRDSLLDDHGYEARIREEDTGDVLVCYPSEWVDDGVIRPDRVEDTDRGVEVRLSGPGDPEKWEDVEARNRAVVAAVRDEHGEVHAATARSLADFMGNHYAKPIAEATPDELAEFREEYFRRNAWPTDRQRALLDDSVRLTVKKAETSR</sequence>
<keyword evidence="4" id="KW-1185">Reference proteome</keyword>
<evidence type="ECO:0000259" key="2">
    <source>
        <dbReference type="Pfam" id="PF23420"/>
    </source>
</evidence>
<dbReference type="Pfam" id="PF23418">
    <property type="entry name" value="DUF7108"/>
    <property type="match status" value="1"/>
</dbReference>
<dbReference type="InterPro" id="IPR056494">
    <property type="entry name" value="DUF7108_C"/>
</dbReference>
<feature type="domain" description="DUF7108" evidence="2">
    <location>
        <begin position="93"/>
        <end position="179"/>
    </location>
</feature>
<dbReference type="RefSeq" id="WP_310917583.1">
    <property type="nucleotide sequence ID" value="NZ_JAMQON010000001.1"/>
</dbReference>